<evidence type="ECO:0000259" key="1">
    <source>
        <dbReference type="Pfam" id="PF13175"/>
    </source>
</evidence>
<sequence>MRLDWFWVEDFKNLKDVTIDFDESHWVTVVIGWNGTGKSNVLEALATLFRDLIMIQEFNGSRKPTFKYKLVYKCQNNLIAIDADPDRAQNAYRISVRDLSEQLQPTLLTSNSEDYFEPIFKQGKILPLAQFIKRQEEYLPRNVFGYYSGYAGRMEEIFQPYLEKYDKELRGGKDPGFKRLFFALPIHSQFVLLAFVLKHEQMVKDFLEKLLFLDPVDGIESVLFVLRKPGWANSKKKGGDERFWRAEGVVKEFLVRLYDIALAPIRITREKQITLWNKSRIEFIYLFVKDMDALRTLVGEREPRSLFRDIESTFVSEMIEEIRIKIRLRDGKGKVTFRELSEGEQQLLTVLGLLCFTAEDQSLFLLDEPDTHLNPRWSADYLEYLKRFVGSDEEGDEHSHILFTTHNPLAIAELVKEQVQVLRRSEDELKTSVHTPADDPRGMGYSGIVTSDMFGLAAALDSHTLKLLERRRKLTLTDDPLTDEAREELAQINRELEPYGFRHEARDPIFREYLRARFEYDKNANKSELTPVDALTKDERQALAKELVQKALGQQG</sequence>
<dbReference type="Proteomes" id="UP000009173">
    <property type="component" value="Chromosome"/>
</dbReference>
<dbReference type="Pfam" id="PF13304">
    <property type="entry name" value="AAA_21"/>
    <property type="match status" value="1"/>
</dbReference>
<dbReference type="KEGG" id="dvl:Dvul_0855"/>
<gene>
    <name evidence="3" type="ordered locus">Dvul_0855</name>
</gene>
<dbReference type="CDD" id="cd00267">
    <property type="entry name" value="ABC_ATPase"/>
    <property type="match status" value="1"/>
</dbReference>
<dbReference type="HOGENOM" id="CLU_034640_0_0_7"/>
<evidence type="ECO:0000259" key="2">
    <source>
        <dbReference type="Pfam" id="PF13304"/>
    </source>
</evidence>
<dbReference type="Gene3D" id="3.40.50.300">
    <property type="entry name" value="P-loop containing nucleotide triphosphate hydrolases"/>
    <property type="match status" value="2"/>
</dbReference>
<reference evidence="4" key="1">
    <citation type="journal article" date="2009" name="Environ. Microbiol.">
        <title>Contribution of mobile genetic elements to Desulfovibrio vulgaris genome plasticity.</title>
        <authorList>
            <person name="Walker C.B."/>
            <person name="Stolyar S."/>
            <person name="Chivian D."/>
            <person name="Pinel N."/>
            <person name="Gabster J.A."/>
            <person name="Dehal P.S."/>
            <person name="He Z."/>
            <person name="Yang Z.K."/>
            <person name="Yen H.C."/>
            <person name="Zhou J."/>
            <person name="Wall J.D."/>
            <person name="Hazen T.C."/>
            <person name="Arkin A.P."/>
            <person name="Stahl D.A."/>
        </authorList>
    </citation>
    <scope>NUCLEOTIDE SEQUENCE [LARGE SCALE GENOMIC DNA]</scope>
    <source>
        <strain evidence="4">DP4</strain>
    </source>
</reference>
<protein>
    <submittedName>
        <fullName evidence="3">SMC domain protein</fullName>
    </submittedName>
</protein>
<dbReference type="PANTHER" id="PTHR43581:SF4">
    <property type="entry name" value="ATP_GTP PHOSPHATASE"/>
    <property type="match status" value="1"/>
</dbReference>
<dbReference type="InterPro" id="IPR027417">
    <property type="entry name" value="P-loop_NTPase"/>
</dbReference>
<evidence type="ECO:0000313" key="3">
    <source>
        <dbReference type="EMBL" id="ABM27876.1"/>
    </source>
</evidence>
<name>A0A0H3A6G8_NITV4</name>
<dbReference type="SUPFAM" id="SSF52540">
    <property type="entry name" value="P-loop containing nucleoside triphosphate hydrolases"/>
    <property type="match status" value="1"/>
</dbReference>
<proteinExistence type="predicted"/>
<dbReference type="InterPro" id="IPR051396">
    <property type="entry name" value="Bact_Antivir_Def_Nuclease"/>
</dbReference>
<organism evidence="3 4">
    <name type="scientific">Nitratidesulfovibrio vulgaris (strain DP4)</name>
    <name type="common">Desulfovibrio vulgaris</name>
    <dbReference type="NCBI Taxonomy" id="391774"/>
    <lineage>
        <taxon>Bacteria</taxon>
        <taxon>Pseudomonadati</taxon>
        <taxon>Thermodesulfobacteriota</taxon>
        <taxon>Desulfovibrionia</taxon>
        <taxon>Desulfovibrionales</taxon>
        <taxon>Desulfovibrionaceae</taxon>
        <taxon>Nitratidesulfovibrio</taxon>
    </lineage>
</organism>
<dbReference type="InterPro" id="IPR003959">
    <property type="entry name" value="ATPase_AAA_core"/>
</dbReference>
<evidence type="ECO:0000313" key="4">
    <source>
        <dbReference type="Proteomes" id="UP000009173"/>
    </source>
</evidence>
<dbReference type="GO" id="GO:0016887">
    <property type="term" value="F:ATP hydrolysis activity"/>
    <property type="evidence" value="ECO:0007669"/>
    <property type="project" value="InterPro"/>
</dbReference>
<dbReference type="InterPro" id="IPR041685">
    <property type="entry name" value="AAA_GajA/Old/RecF-like"/>
</dbReference>
<feature type="domain" description="Endonuclease GajA/Old nuclease/RecF-like AAA" evidence="1">
    <location>
        <begin position="1"/>
        <end position="75"/>
    </location>
</feature>
<dbReference type="PANTHER" id="PTHR43581">
    <property type="entry name" value="ATP/GTP PHOSPHATASE"/>
    <property type="match status" value="1"/>
</dbReference>
<accession>A0A0H3A6G8</accession>
<dbReference type="AlphaFoldDB" id="A0A0H3A6G8"/>
<dbReference type="EMBL" id="CP000527">
    <property type="protein sequence ID" value="ABM27876.1"/>
    <property type="molecule type" value="Genomic_DNA"/>
</dbReference>
<dbReference type="GO" id="GO:0005524">
    <property type="term" value="F:ATP binding"/>
    <property type="evidence" value="ECO:0007669"/>
    <property type="project" value="InterPro"/>
</dbReference>
<feature type="domain" description="ATPase AAA-type core" evidence="2">
    <location>
        <begin position="294"/>
        <end position="411"/>
    </location>
</feature>
<dbReference type="RefSeq" id="WP_011791874.1">
    <property type="nucleotide sequence ID" value="NC_008751.1"/>
</dbReference>
<dbReference type="Pfam" id="PF13175">
    <property type="entry name" value="AAA_15"/>
    <property type="match status" value="1"/>
</dbReference>